<proteinExistence type="predicted"/>
<dbReference type="PROSITE" id="PS00108">
    <property type="entry name" value="PROTEIN_KINASE_ST"/>
    <property type="match status" value="1"/>
</dbReference>
<dbReference type="RefSeq" id="WP_406695375.1">
    <property type="nucleotide sequence ID" value="NZ_CP155447.1"/>
</dbReference>
<gene>
    <name evidence="9" type="ORF">V5E97_30560</name>
</gene>
<dbReference type="Gene3D" id="1.10.510.10">
    <property type="entry name" value="Transferase(Phosphotransferase) domain 1"/>
    <property type="match status" value="1"/>
</dbReference>
<dbReference type="PROSITE" id="PS00107">
    <property type="entry name" value="PROTEIN_KINASE_ATP"/>
    <property type="match status" value="1"/>
</dbReference>
<dbReference type="PANTHER" id="PTHR43289">
    <property type="entry name" value="MITOGEN-ACTIVATED PROTEIN KINASE KINASE KINASE 20-RELATED"/>
    <property type="match status" value="1"/>
</dbReference>
<dbReference type="SMART" id="SM00220">
    <property type="entry name" value="S_TKc"/>
    <property type="match status" value="1"/>
</dbReference>
<keyword evidence="5 9" id="KW-0418">Kinase</keyword>
<reference evidence="9" key="1">
    <citation type="submission" date="2024-05" db="EMBL/GenBank/DDBJ databases">
        <title>Planctomycetes of the genus Singulisphaera possess chitinolytic capabilities.</title>
        <authorList>
            <person name="Ivanova A."/>
        </authorList>
    </citation>
    <scope>NUCLEOTIDE SEQUENCE</scope>
    <source>
        <strain evidence="9">Ch08T</strain>
    </source>
</reference>
<dbReference type="EC" id="2.7.11.1" evidence="1"/>
<evidence type="ECO:0000256" key="7">
    <source>
        <dbReference type="PROSITE-ProRule" id="PRU10141"/>
    </source>
</evidence>
<feature type="binding site" evidence="7">
    <location>
        <position position="125"/>
    </location>
    <ligand>
        <name>ATP</name>
        <dbReference type="ChEBI" id="CHEBI:30616"/>
    </ligand>
</feature>
<evidence type="ECO:0000256" key="5">
    <source>
        <dbReference type="ARBA" id="ARBA00022777"/>
    </source>
</evidence>
<keyword evidence="4 7" id="KW-0547">Nucleotide-binding</keyword>
<evidence type="ECO:0000256" key="2">
    <source>
        <dbReference type="ARBA" id="ARBA00022527"/>
    </source>
</evidence>
<dbReference type="InterPro" id="IPR017441">
    <property type="entry name" value="Protein_kinase_ATP_BS"/>
</dbReference>
<dbReference type="PANTHER" id="PTHR43289:SF6">
    <property type="entry name" value="SERINE_THREONINE-PROTEIN KINASE NEKL-3"/>
    <property type="match status" value="1"/>
</dbReference>
<protein>
    <recommendedName>
        <fullName evidence="1">non-specific serine/threonine protein kinase</fullName>
        <ecNumber evidence="1">2.7.11.1</ecNumber>
    </recommendedName>
</protein>
<feature type="domain" description="Protein kinase" evidence="8">
    <location>
        <begin position="96"/>
        <end position="373"/>
    </location>
</feature>
<dbReference type="CDD" id="cd14014">
    <property type="entry name" value="STKc_PknB_like"/>
    <property type="match status" value="1"/>
</dbReference>
<dbReference type="Gene3D" id="3.30.200.20">
    <property type="entry name" value="Phosphorylase Kinase, domain 1"/>
    <property type="match status" value="1"/>
</dbReference>
<dbReference type="InterPro" id="IPR008271">
    <property type="entry name" value="Ser/Thr_kinase_AS"/>
</dbReference>
<name>A0AAU7CCA1_9BACT</name>
<sequence>MRDDRVGDREERLDQVIAGILDEAESEGVEAIDRRRWLVRYPEFFDELSDFFADRDAIEAIAAPLREIAATTDEEWSFDWLAPPDHPDNLGRLGEYEVIEPLGQGGMGVVFKAFDGGLNRYVAIKVLAPQWSSDAGARRRFTREARAAAAVSHPHVITIHAVGEWQARPFLVMEYVTGASLQQRLAESGPLELKELLRIGAQVATGLAAAHAQGLIHRDIKPGNIMLENELARVKITDFGLARAVDDTRLTQHGALAGTPTYMAPEQGRGDRLDRRADLFSLGSVLYAMATGCAAFRGDSTLEVIRRVCDGRPVPIEELNPDIPSWLVEIVERLHAKDPADRFQSADEVADLLGRHLARVQDPSLPFVTHPWARRTRRRSRRIEAWRVTRRLLPVPLLAALVALTSSAGTWWALRSSPGGLRSVPPAATSALLNPARLKQEYHFDFRNERYDHRWLLIEPTDTGALRVKADPRGLRIAIPTKLASRGAGIFTKFGIHGDCEITTTFEVLSAEKTTDGIGSGPELYLRTVDGWSNFVSMYRWVPKDGTVPVVGAPRQRRRITSPIATITRTR</sequence>
<evidence type="ECO:0000313" key="9">
    <source>
        <dbReference type="EMBL" id="XBH02634.1"/>
    </source>
</evidence>
<keyword evidence="3 9" id="KW-0808">Transferase</keyword>
<dbReference type="InterPro" id="IPR011009">
    <property type="entry name" value="Kinase-like_dom_sf"/>
</dbReference>
<keyword evidence="6 7" id="KW-0067">ATP-binding</keyword>
<evidence type="ECO:0000256" key="3">
    <source>
        <dbReference type="ARBA" id="ARBA00022679"/>
    </source>
</evidence>
<organism evidence="9">
    <name type="scientific">Singulisphaera sp. Ch08</name>
    <dbReference type="NCBI Taxonomy" id="3120278"/>
    <lineage>
        <taxon>Bacteria</taxon>
        <taxon>Pseudomonadati</taxon>
        <taxon>Planctomycetota</taxon>
        <taxon>Planctomycetia</taxon>
        <taxon>Isosphaerales</taxon>
        <taxon>Isosphaeraceae</taxon>
        <taxon>Singulisphaera</taxon>
    </lineage>
</organism>
<dbReference type="Pfam" id="PF00069">
    <property type="entry name" value="Pkinase"/>
    <property type="match status" value="1"/>
</dbReference>
<dbReference type="AlphaFoldDB" id="A0AAU7CCA1"/>
<dbReference type="InterPro" id="IPR000719">
    <property type="entry name" value="Prot_kinase_dom"/>
</dbReference>
<evidence type="ECO:0000256" key="6">
    <source>
        <dbReference type="ARBA" id="ARBA00022840"/>
    </source>
</evidence>
<dbReference type="SUPFAM" id="SSF56112">
    <property type="entry name" value="Protein kinase-like (PK-like)"/>
    <property type="match status" value="1"/>
</dbReference>
<evidence type="ECO:0000256" key="1">
    <source>
        <dbReference type="ARBA" id="ARBA00012513"/>
    </source>
</evidence>
<dbReference type="GO" id="GO:0004674">
    <property type="term" value="F:protein serine/threonine kinase activity"/>
    <property type="evidence" value="ECO:0007669"/>
    <property type="project" value="UniProtKB-KW"/>
</dbReference>
<dbReference type="EMBL" id="CP155447">
    <property type="protein sequence ID" value="XBH02634.1"/>
    <property type="molecule type" value="Genomic_DNA"/>
</dbReference>
<dbReference type="PROSITE" id="PS50011">
    <property type="entry name" value="PROTEIN_KINASE_DOM"/>
    <property type="match status" value="1"/>
</dbReference>
<accession>A0AAU7CCA1</accession>
<dbReference type="FunFam" id="1.10.510.10:FF:000021">
    <property type="entry name" value="Serine/threonine protein kinase"/>
    <property type="match status" value="1"/>
</dbReference>
<evidence type="ECO:0000256" key="4">
    <source>
        <dbReference type="ARBA" id="ARBA00022741"/>
    </source>
</evidence>
<keyword evidence="2" id="KW-0723">Serine/threonine-protein kinase</keyword>
<evidence type="ECO:0000259" key="8">
    <source>
        <dbReference type="PROSITE" id="PS50011"/>
    </source>
</evidence>
<dbReference type="GO" id="GO:0005524">
    <property type="term" value="F:ATP binding"/>
    <property type="evidence" value="ECO:0007669"/>
    <property type="project" value="UniProtKB-UniRule"/>
</dbReference>